<protein>
    <recommendedName>
        <fullName evidence="10">Fluoride-specific ion channel FluC</fullName>
    </recommendedName>
</protein>
<evidence type="ECO:0000256" key="9">
    <source>
        <dbReference type="ARBA" id="ARBA00049940"/>
    </source>
</evidence>
<evidence type="ECO:0000256" key="8">
    <source>
        <dbReference type="ARBA" id="ARBA00035585"/>
    </source>
</evidence>
<comment type="caution">
    <text evidence="11">The sequence shown here is derived from an EMBL/GenBank/DDBJ whole genome shotgun (WGS) entry which is preliminary data.</text>
</comment>
<dbReference type="RefSeq" id="WP_306634380.1">
    <property type="nucleotide sequence ID" value="NZ_JAUSXB010000001.1"/>
</dbReference>
<feature type="binding site" evidence="10">
    <location>
        <position position="96"/>
    </location>
    <ligand>
        <name>Na(+)</name>
        <dbReference type="ChEBI" id="CHEBI:29101"/>
        <note>structural</note>
    </ligand>
</feature>
<name>A0ABU0PIN8_9MICC</name>
<dbReference type="Proteomes" id="UP001236806">
    <property type="component" value="Unassembled WGS sequence"/>
</dbReference>
<dbReference type="Pfam" id="PF02537">
    <property type="entry name" value="CRCB"/>
    <property type="match status" value="1"/>
</dbReference>
<evidence type="ECO:0000256" key="5">
    <source>
        <dbReference type="ARBA" id="ARBA00023136"/>
    </source>
</evidence>
<feature type="binding site" evidence="10">
    <location>
        <position position="99"/>
    </location>
    <ligand>
        <name>Na(+)</name>
        <dbReference type="ChEBI" id="CHEBI:29101"/>
        <note>structural</note>
    </ligand>
</feature>
<evidence type="ECO:0000256" key="3">
    <source>
        <dbReference type="ARBA" id="ARBA00022692"/>
    </source>
</evidence>
<dbReference type="HAMAP" id="MF_00454">
    <property type="entry name" value="FluC"/>
    <property type="match status" value="1"/>
</dbReference>
<keyword evidence="12" id="KW-1185">Reference proteome</keyword>
<keyword evidence="10" id="KW-0479">Metal-binding</keyword>
<dbReference type="InterPro" id="IPR003691">
    <property type="entry name" value="FluC"/>
</dbReference>
<evidence type="ECO:0000256" key="2">
    <source>
        <dbReference type="ARBA" id="ARBA00022475"/>
    </source>
</evidence>
<evidence type="ECO:0000313" key="12">
    <source>
        <dbReference type="Proteomes" id="UP001236806"/>
    </source>
</evidence>
<evidence type="ECO:0000256" key="7">
    <source>
        <dbReference type="ARBA" id="ARBA00035120"/>
    </source>
</evidence>
<feature type="transmembrane region" description="Helical" evidence="10">
    <location>
        <begin position="57"/>
        <end position="76"/>
    </location>
</feature>
<sequence length="143" mass="14723">MTAAALVGVFGVAGALLRFAVDSWFAHHTSILSARGVENRHSGIHGSRNRKRLHWPWATLFVNVTGCFIIGAAHAMTLKLGVAPEWQAALATGLAGGLTTFSSWTTATVRLLSEARFGSAALNVAANLVLGFGAAAAGLALAG</sequence>
<dbReference type="EMBL" id="JAUSXB010000001">
    <property type="protein sequence ID" value="MDQ0673427.1"/>
    <property type="molecule type" value="Genomic_DNA"/>
</dbReference>
<feature type="transmembrane region" description="Helical" evidence="10">
    <location>
        <begin position="124"/>
        <end position="142"/>
    </location>
</feature>
<evidence type="ECO:0000256" key="1">
    <source>
        <dbReference type="ARBA" id="ARBA00004651"/>
    </source>
</evidence>
<comment type="catalytic activity">
    <reaction evidence="8">
        <text>fluoride(in) = fluoride(out)</text>
        <dbReference type="Rhea" id="RHEA:76159"/>
        <dbReference type="ChEBI" id="CHEBI:17051"/>
    </reaction>
    <physiologicalReaction direction="left-to-right" evidence="8">
        <dbReference type="Rhea" id="RHEA:76160"/>
    </physiologicalReaction>
</comment>
<comment type="activity regulation">
    <text evidence="10">Na(+) is not transported, but it plays an essential structural role and its presence is essential for fluoride channel function.</text>
</comment>
<keyword evidence="10" id="KW-0915">Sodium</keyword>
<evidence type="ECO:0000256" key="10">
    <source>
        <dbReference type="HAMAP-Rule" id="MF_00454"/>
    </source>
</evidence>
<reference evidence="11 12" key="1">
    <citation type="submission" date="2023-07" db="EMBL/GenBank/DDBJ databases">
        <title>Comparative genomics of wheat-associated soil bacteria to identify genetic determinants of phenazine resistance.</title>
        <authorList>
            <person name="Mouncey N."/>
        </authorList>
    </citation>
    <scope>NUCLEOTIDE SEQUENCE [LARGE SCALE GENOMIC DNA]</scope>
    <source>
        <strain evidence="11 12">W1I3</strain>
    </source>
</reference>
<proteinExistence type="inferred from homology"/>
<keyword evidence="10" id="KW-0813">Transport</keyword>
<organism evidence="11 12">
    <name type="scientific">Pseudarthrobacter siccitolerans</name>
    <dbReference type="NCBI Taxonomy" id="861266"/>
    <lineage>
        <taxon>Bacteria</taxon>
        <taxon>Bacillati</taxon>
        <taxon>Actinomycetota</taxon>
        <taxon>Actinomycetes</taxon>
        <taxon>Micrococcales</taxon>
        <taxon>Micrococcaceae</taxon>
        <taxon>Pseudarthrobacter</taxon>
    </lineage>
</organism>
<keyword evidence="10" id="KW-0406">Ion transport</keyword>
<comment type="function">
    <text evidence="9 10">Fluoride-specific ion channel. Important for reducing fluoride concentration in the cell, thus reducing its toxicity.</text>
</comment>
<keyword evidence="2 10" id="KW-1003">Cell membrane</keyword>
<comment type="similarity">
    <text evidence="7 10">Belongs to the fluoride channel Fluc/FEX (TC 1.A.43) family.</text>
</comment>
<comment type="subcellular location">
    <subcellularLocation>
        <location evidence="1 10">Cell membrane</location>
        <topology evidence="1 10">Multi-pass membrane protein</topology>
    </subcellularLocation>
</comment>
<dbReference type="PANTHER" id="PTHR28259">
    <property type="entry name" value="FLUORIDE EXPORT PROTEIN 1-RELATED"/>
    <property type="match status" value="1"/>
</dbReference>
<feature type="transmembrane region" description="Helical" evidence="10">
    <location>
        <begin position="88"/>
        <end position="112"/>
    </location>
</feature>
<keyword evidence="4 10" id="KW-1133">Transmembrane helix</keyword>
<evidence type="ECO:0000313" key="11">
    <source>
        <dbReference type="EMBL" id="MDQ0673427.1"/>
    </source>
</evidence>
<keyword evidence="3 10" id="KW-0812">Transmembrane</keyword>
<gene>
    <name evidence="10" type="primary">fluC</name>
    <name evidence="10" type="synonym">crcB</name>
    <name evidence="11" type="ORF">QFZ36_000988</name>
</gene>
<dbReference type="PANTHER" id="PTHR28259:SF1">
    <property type="entry name" value="FLUORIDE EXPORT PROTEIN 1-RELATED"/>
    <property type="match status" value="1"/>
</dbReference>
<accession>A0ABU0PIN8</accession>
<keyword evidence="6 10" id="KW-0407">Ion channel</keyword>
<keyword evidence="5 10" id="KW-0472">Membrane</keyword>
<evidence type="ECO:0000256" key="6">
    <source>
        <dbReference type="ARBA" id="ARBA00023303"/>
    </source>
</evidence>
<feature type="transmembrane region" description="Helical" evidence="10">
    <location>
        <begin position="6"/>
        <end position="25"/>
    </location>
</feature>
<evidence type="ECO:0000256" key="4">
    <source>
        <dbReference type="ARBA" id="ARBA00022989"/>
    </source>
</evidence>